<sequence>MFHFILLPVSFCTFVSSSCSRRFPSLISSFAADFSMERRCSVFSLSTVAVVLLVLAIHSSVGQVYGVRDAIHQLPSRQQNSAGSQEETRGIAMVQNGLRSLQKHSALVAEKSRAGAAPCLQEDVGSTAPEFAVKHISASSARDGFRKCQQECQAAGNCNHFTYNRDTRKCFLKTSQPRYRYYRGDMSATRDCDLNQNACFKMHTGSTSSDVKEAGQMARQNPPAKEILLCQTLCQRAYYCTHFTYNTATGKCFLKKGDPRYRGYGNDMSASKDCDLGTANELQALVQAKHR</sequence>
<keyword evidence="2" id="KW-1015">Disulfide bond</keyword>
<protein>
    <submittedName>
        <fullName evidence="5">Microneme protein mic4</fullName>
    </submittedName>
</protein>
<evidence type="ECO:0000313" key="5">
    <source>
        <dbReference type="EMBL" id="PHJ19847.1"/>
    </source>
</evidence>
<evidence type="ECO:0000313" key="6">
    <source>
        <dbReference type="Proteomes" id="UP000221165"/>
    </source>
</evidence>
<keyword evidence="1" id="KW-0677">Repeat</keyword>
<comment type="caution">
    <text evidence="5">The sequence shown here is derived from an EMBL/GenBank/DDBJ whole genome shotgun (WGS) entry which is preliminary data.</text>
</comment>
<dbReference type="PROSITE" id="PS50948">
    <property type="entry name" value="PAN"/>
    <property type="match status" value="1"/>
</dbReference>
<organism evidence="5 6">
    <name type="scientific">Cystoisospora suis</name>
    <dbReference type="NCBI Taxonomy" id="483139"/>
    <lineage>
        <taxon>Eukaryota</taxon>
        <taxon>Sar</taxon>
        <taxon>Alveolata</taxon>
        <taxon>Apicomplexa</taxon>
        <taxon>Conoidasida</taxon>
        <taxon>Coccidia</taxon>
        <taxon>Eucoccidiorida</taxon>
        <taxon>Eimeriorina</taxon>
        <taxon>Sarcocystidae</taxon>
        <taxon>Cystoisospora</taxon>
    </lineage>
</organism>
<dbReference type="EMBL" id="MIGC01003173">
    <property type="protein sequence ID" value="PHJ19847.1"/>
    <property type="molecule type" value="Genomic_DNA"/>
</dbReference>
<dbReference type="VEuPathDB" id="ToxoDB:CSUI_006321"/>
<accession>A0A2C6KQQ7</accession>
<gene>
    <name evidence="5" type="ORF">CSUI_006321</name>
</gene>
<dbReference type="SMART" id="SM00223">
    <property type="entry name" value="APPLE"/>
    <property type="match status" value="2"/>
</dbReference>
<dbReference type="AlphaFoldDB" id="A0A2C6KQQ7"/>
<feature type="chain" id="PRO_5013174735" evidence="3">
    <location>
        <begin position="18"/>
        <end position="291"/>
    </location>
</feature>
<reference evidence="5 6" key="1">
    <citation type="journal article" date="2017" name="Int. J. Parasitol.">
        <title>The genome of the protozoan parasite Cystoisospora suis and a reverse vaccinology approach to identify vaccine candidates.</title>
        <authorList>
            <person name="Palmieri N."/>
            <person name="Shrestha A."/>
            <person name="Ruttkowski B."/>
            <person name="Beck T."/>
            <person name="Vogl C."/>
            <person name="Tomley F."/>
            <person name="Blake D.P."/>
            <person name="Joachim A."/>
        </authorList>
    </citation>
    <scope>NUCLEOTIDE SEQUENCE [LARGE SCALE GENOMIC DNA]</scope>
    <source>
        <strain evidence="5 6">Wien I</strain>
    </source>
</reference>
<dbReference type="RefSeq" id="XP_067921540.1">
    <property type="nucleotide sequence ID" value="XM_068066484.1"/>
</dbReference>
<dbReference type="Pfam" id="PF00024">
    <property type="entry name" value="PAN_1"/>
    <property type="match status" value="2"/>
</dbReference>
<dbReference type="GeneID" id="94429695"/>
<proteinExistence type="predicted"/>
<feature type="signal peptide" evidence="3">
    <location>
        <begin position="1"/>
        <end position="17"/>
    </location>
</feature>
<evidence type="ECO:0000259" key="4">
    <source>
        <dbReference type="PROSITE" id="PS50948"/>
    </source>
</evidence>
<dbReference type="SUPFAM" id="SSF57414">
    <property type="entry name" value="Hairpin loop containing domain-like"/>
    <property type="match status" value="1"/>
</dbReference>
<dbReference type="Gene3D" id="3.50.4.10">
    <property type="entry name" value="Hepatocyte Growth Factor"/>
    <property type="match status" value="2"/>
</dbReference>
<dbReference type="OrthoDB" id="329087at2759"/>
<evidence type="ECO:0000256" key="2">
    <source>
        <dbReference type="ARBA" id="ARBA00023157"/>
    </source>
</evidence>
<feature type="domain" description="Apple" evidence="4">
    <location>
        <begin position="119"/>
        <end position="199"/>
    </location>
</feature>
<evidence type="ECO:0000256" key="1">
    <source>
        <dbReference type="ARBA" id="ARBA00022737"/>
    </source>
</evidence>
<dbReference type="InterPro" id="IPR000177">
    <property type="entry name" value="Apple"/>
</dbReference>
<keyword evidence="6" id="KW-1185">Reference proteome</keyword>
<dbReference type="GO" id="GO:0006508">
    <property type="term" value="P:proteolysis"/>
    <property type="evidence" value="ECO:0007669"/>
    <property type="project" value="InterPro"/>
</dbReference>
<keyword evidence="3" id="KW-0732">Signal</keyword>
<dbReference type="Proteomes" id="UP000221165">
    <property type="component" value="Unassembled WGS sequence"/>
</dbReference>
<dbReference type="GO" id="GO:0005576">
    <property type="term" value="C:extracellular region"/>
    <property type="evidence" value="ECO:0007669"/>
    <property type="project" value="InterPro"/>
</dbReference>
<dbReference type="InterPro" id="IPR003609">
    <property type="entry name" value="Pan_app"/>
</dbReference>
<dbReference type="CDD" id="cd01100">
    <property type="entry name" value="APPLE_Factor_XI_like"/>
    <property type="match status" value="1"/>
</dbReference>
<evidence type="ECO:0000256" key="3">
    <source>
        <dbReference type="SAM" id="SignalP"/>
    </source>
</evidence>
<name>A0A2C6KQQ7_9APIC</name>